<feature type="domain" description="DUF551" evidence="1">
    <location>
        <begin position="135"/>
        <end position="193"/>
    </location>
</feature>
<proteinExistence type="predicted"/>
<comment type="caution">
    <text evidence="2">The sequence shown here is derived from an EMBL/GenBank/DDBJ whole genome shotgun (WGS) entry which is preliminary data.</text>
</comment>
<keyword evidence="3" id="KW-1185">Reference proteome</keyword>
<dbReference type="RefSeq" id="WP_135394652.1">
    <property type="nucleotide sequence ID" value="NZ_SRMB01000001.1"/>
</dbReference>
<reference evidence="2 3" key="1">
    <citation type="submission" date="2019-04" db="EMBL/GenBank/DDBJ databases">
        <authorList>
            <person name="Feng G."/>
            <person name="Zhang J."/>
            <person name="Zhu H."/>
        </authorList>
    </citation>
    <scope>NUCLEOTIDE SEQUENCE [LARGE SCALE GENOMIC DNA]</scope>
    <source>
        <strain evidence="2 3">9PBR-1</strain>
    </source>
</reference>
<protein>
    <submittedName>
        <fullName evidence="2">DUF551 domain-containing protein</fullName>
    </submittedName>
</protein>
<dbReference type="Pfam" id="PF04448">
    <property type="entry name" value="DUF551"/>
    <property type="match status" value="1"/>
</dbReference>
<name>A0A4Z0QK16_9BACT</name>
<gene>
    <name evidence="2" type="ORF">E5K02_10405</name>
</gene>
<dbReference type="Proteomes" id="UP000298471">
    <property type="component" value="Unassembled WGS sequence"/>
</dbReference>
<accession>A0A4Z0QK16</accession>
<dbReference type="AlphaFoldDB" id="A0A4Z0QK16"/>
<evidence type="ECO:0000313" key="2">
    <source>
        <dbReference type="EMBL" id="TGE29846.1"/>
    </source>
</evidence>
<sequence>MEQNWIVLAKTYEGGVNVEYGAPYWNPNKAGYTHRISAAGLYTQVEAESIAEGTHGDHIAYAVDSPKLLDYLTKKSLVRASELTLWLELRALRTTQQPAACTCLWKAGHDRRCPAYNAYVDGMQYAEQPAASEAAWVSVVERLPEVAQKVLVCFVYGDGTQEVKTSFLNAQHGCFDEFQWERISHWMPLPNPPSQT</sequence>
<dbReference type="EMBL" id="SRMB01000001">
    <property type="protein sequence ID" value="TGE29846.1"/>
    <property type="molecule type" value="Genomic_DNA"/>
</dbReference>
<dbReference type="InterPro" id="IPR007539">
    <property type="entry name" value="DUF551"/>
</dbReference>
<evidence type="ECO:0000313" key="3">
    <source>
        <dbReference type="Proteomes" id="UP000298471"/>
    </source>
</evidence>
<organism evidence="2 3">
    <name type="scientific">Hymenobacter metallicola</name>
    <dbReference type="NCBI Taxonomy" id="2563114"/>
    <lineage>
        <taxon>Bacteria</taxon>
        <taxon>Pseudomonadati</taxon>
        <taxon>Bacteroidota</taxon>
        <taxon>Cytophagia</taxon>
        <taxon>Cytophagales</taxon>
        <taxon>Hymenobacteraceae</taxon>
        <taxon>Hymenobacter</taxon>
    </lineage>
</organism>
<evidence type="ECO:0000259" key="1">
    <source>
        <dbReference type="Pfam" id="PF04448"/>
    </source>
</evidence>